<evidence type="ECO:0000313" key="8">
    <source>
        <dbReference type="EMBL" id="KAI6782206.1"/>
    </source>
</evidence>
<dbReference type="InterPro" id="IPR002401">
    <property type="entry name" value="Cyt_P450_E_grp-I"/>
</dbReference>
<dbReference type="AlphaFoldDB" id="A0A9P9Y2M0"/>
<evidence type="ECO:0000313" key="9">
    <source>
        <dbReference type="Proteomes" id="UP001055219"/>
    </source>
</evidence>
<dbReference type="SUPFAM" id="SSF48264">
    <property type="entry name" value="Cytochrome P450"/>
    <property type="match status" value="1"/>
</dbReference>
<dbReference type="PANTHER" id="PTHR24305:SF166">
    <property type="entry name" value="CYTOCHROME P450 12A4, MITOCHONDRIAL-RELATED"/>
    <property type="match status" value="1"/>
</dbReference>
<dbReference type="GO" id="GO:0005506">
    <property type="term" value="F:iron ion binding"/>
    <property type="evidence" value="ECO:0007669"/>
    <property type="project" value="InterPro"/>
</dbReference>
<dbReference type="Gene3D" id="1.10.630.10">
    <property type="entry name" value="Cytochrome P450"/>
    <property type="match status" value="1"/>
</dbReference>
<dbReference type="OrthoDB" id="4935633at2759"/>
<evidence type="ECO:0000256" key="3">
    <source>
        <dbReference type="ARBA" id="ARBA00022617"/>
    </source>
</evidence>
<keyword evidence="7" id="KW-0560">Oxidoreductase</keyword>
<dbReference type="InterPro" id="IPR017972">
    <property type="entry name" value="Cyt_P450_CS"/>
</dbReference>
<evidence type="ECO:0000256" key="7">
    <source>
        <dbReference type="RuleBase" id="RU000461"/>
    </source>
</evidence>
<evidence type="ECO:0000256" key="5">
    <source>
        <dbReference type="ARBA" id="ARBA00023004"/>
    </source>
</evidence>
<reference evidence="8" key="2">
    <citation type="submission" date="2022-07" db="EMBL/GenBank/DDBJ databases">
        <authorList>
            <person name="Goncalves M.F.M."/>
            <person name="Hilario S."/>
            <person name="Van De Peer Y."/>
            <person name="Esteves A.C."/>
            <person name="Alves A."/>
        </authorList>
    </citation>
    <scope>NUCLEOTIDE SEQUENCE</scope>
    <source>
        <strain evidence="8">MUM 19.33</strain>
    </source>
</reference>
<dbReference type="PROSITE" id="PS00086">
    <property type="entry name" value="CYTOCHROME_P450"/>
    <property type="match status" value="1"/>
</dbReference>
<evidence type="ECO:0000256" key="2">
    <source>
        <dbReference type="ARBA" id="ARBA00010617"/>
    </source>
</evidence>
<comment type="similarity">
    <text evidence="2 7">Belongs to the cytochrome P450 family.</text>
</comment>
<feature type="binding site" description="axial binding residue" evidence="6">
    <location>
        <position position="458"/>
    </location>
    <ligand>
        <name>heme</name>
        <dbReference type="ChEBI" id="CHEBI:30413"/>
    </ligand>
    <ligandPart>
        <name>Fe</name>
        <dbReference type="ChEBI" id="CHEBI:18248"/>
    </ligandPart>
</feature>
<dbReference type="PRINTS" id="PR00385">
    <property type="entry name" value="P450"/>
</dbReference>
<dbReference type="GeneID" id="75828955"/>
<keyword evidence="9" id="KW-1185">Reference proteome</keyword>
<dbReference type="CDD" id="cd11062">
    <property type="entry name" value="CYP58-like"/>
    <property type="match status" value="1"/>
</dbReference>
<keyword evidence="3 6" id="KW-0349">Heme</keyword>
<dbReference type="Proteomes" id="UP001055219">
    <property type="component" value="Unassembled WGS sequence"/>
</dbReference>
<keyword evidence="4 6" id="KW-0479">Metal-binding</keyword>
<sequence length="513" mass="57761">MAMFSPSLILQSWPAMAPWTKAAHLLVLALAGLITYSLCLVFYRLFLHPLRNVPGPKLAAATSWYEFYEDVILDGHYLKEYPRLHAQYGPIVRMSPNRVHVNDVEFYHLVFSTGTKFSKEPALSKVAGDLDALPFVLDPPAHKARRAIISPMFSPASMRQFSPSLLQIIKAALGKVEEAYESGLPLRLNRLESNFSMDIMMKLCFGKDMNCIQGSEETSALVDSLVSLTGNFALMKHFPILGTTLQSFPNPVMARLAPGFVEFRSKCAEWVTEVRQRQQEKGIFSDETGRQTVFDAILEAEPHRSTKSLVDETFSLVIAGTETTVTTITFGVWCILKNPDIQRRLLDELSEVETNEDGLMEYQNLANLPYLTAVITETLRISSAASGILTRVVPAGGTTYGKHFLPEGTSVSTAQRMIHHNPNLYPEPDVFNPERWLGDDAATYKKNLVPFSKGPRVCPGMNLSYMEAYVFLANLFRRFDMRLEDAEQDTLRWRDYTTLRLDDDVKILVNGLR</sequence>
<dbReference type="Pfam" id="PF00067">
    <property type="entry name" value="p450"/>
    <property type="match status" value="1"/>
</dbReference>
<comment type="caution">
    <text evidence="8">The sequence shown here is derived from an EMBL/GenBank/DDBJ whole genome shotgun (WGS) entry which is preliminary data.</text>
</comment>
<protein>
    <submittedName>
        <fullName evidence="8">Calcineurin-dependent</fullName>
    </submittedName>
</protein>
<accession>A0A9P9Y2M0</accession>
<dbReference type="PRINTS" id="PR00463">
    <property type="entry name" value="EP450I"/>
</dbReference>
<dbReference type="EMBL" id="JAGIXG020000015">
    <property type="protein sequence ID" value="KAI6782206.1"/>
    <property type="molecule type" value="Genomic_DNA"/>
</dbReference>
<dbReference type="RefSeq" id="XP_051363062.1">
    <property type="nucleotide sequence ID" value="XM_051505623.1"/>
</dbReference>
<dbReference type="GO" id="GO:0020037">
    <property type="term" value="F:heme binding"/>
    <property type="evidence" value="ECO:0007669"/>
    <property type="project" value="InterPro"/>
</dbReference>
<dbReference type="InterPro" id="IPR050121">
    <property type="entry name" value="Cytochrome_P450_monoxygenase"/>
</dbReference>
<dbReference type="PANTHER" id="PTHR24305">
    <property type="entry name" value="CYTOCHROME P450"/>
    <property type="match status" value="1"/>
</dbReference>
<dbReference type="GO" id="GO:0004497">
    <property type="term" value="F:monooxygenase activity"/>
    <property type="evidence" value="ECO:0007669"/>
    <property type="project" value="UniProtKB-KW"/>
</dbReference>
<evidence type="ECO:0000256" key="4">
    <source>
        <dbReference type="ARBA" id="ARBA00022723"/>
    </source>
</evidence>
<dbReference type="InterPro" id="IPR001128">
    <property type="entry name" value="Cyt_P450"/>
</dbReference>
<dbReference type="GO" id="GO:0016705">
    <property type="term" value="F:oxidoreductase activity, acting on paired donors, with incorporation or reduction of molecular oxygen"/>
    <property type="evidence" value="ECO:0007669"/>
    <property type="project" value="InterPro"/>
</dbReference>
<name>A0A9P9Y2M0_9HYPO</name>
<keyword evidence="7" id="KW-0503">Monooxygenase</keyword>
<gene>
    <name evidence="8" type="ORF">J7T54_002443</name>
</gene>
<comment type="cofactor">
    <cofactor evidence="1 6">
        <name>heme</name>
        <dbReference type="ChEBI" id="CHEBI:30413"/>
    </cofactor>
</comment>
<dbReference type="InterPro" id="IPR036396">
    <property type="entry name" value="Cyt_P450_sf"/>
</dbReference>
<proteinExistence type="inferred from homology"/>
<organism evidence="8 9">
    <name type="scientific">Emericellopsis cladophorae</name>
    <dbReference type="NCBI Taxonomy" id="2686198"/>
    <lineage>
        <taxon>Eukaryota</taxon>
        <taxon>Fungi</taxon>
        <taxon>Dikarya</taxon>
        <taxon>Ascomycota</taxon>
        <taxon>Pezizomycotina</taxon>
        <taxon>Sordariomycetes</taxon>
        <taxon>Hypocreomycetidae</taxon>
        <taxon>Hypocreales</taxon>
        <taxon>Bionectriaceae</taxon>
        <taxon>Emericellopsis</taxon>
    </lineage>
</organism>
<reference evidence="8" key="1">
    <citation type="journal article" date="2021" name="J Fungi (Basel)">
        <title>Genomic and Metabolomic Analyses of the Marine Fungus Emericellopsis cladophorae: Insights into Saltwater Adaptability Mechanisms and Its Biosynthetic Potential.</title>
        <authorList>
            <person name="Goncalves M.F.M."/>
            <person name="Hilario S."/>
            <person name="Van de Peer Y."/>
            <person name="Esteves A.C."/>
            <person name="Alves A."/>
        </authorList>
    </citation>
    <scope>NUCLEOTIDE SEQUENCE</scope>
    <source>
        <strain evidence="8">MUM 19.33</strain>
    </source>
</reference>
<keyword evidence="5 6" id="KW-0408">Iron</keyword>
<evidence type="ECO:0000256" key="6">
    <source>
        <dbReference type="PIRSR" id="PIRSR602401-1"/>
    </source>
</evidence>
<evidence type="ECO:0000256" key="1">
    <source>
        <dbReference type="ARBA" id="ARBA00001971"/>
    </source>
</evidence>